<keyword evidence="3" id="KW-0804">Transcription</keyword>
<keyword evidence="1" id="KW-0805">Transcription regulation</keyword>
<dbReference type="InterPro" id="IPR046335">
    <property type="entry name" value="LacI/GalR-like_sensor"/>
</dbReference>
<dbReference type="PROSITE" id="PS50932">
    <property type="entry name" value="HTH_LACI_2"/>
    <property type="match status" value="1"/>
</dbReference>
<dbReference type="GO" id="GO:0003677">
    <property type="term" value="F:DNA binding"/>
    <property type="evidence" value="ECO:0007669"/>
    <property type="project" value="UniProtKB-KW"/>
</dbReference>
<gene>
    <name evidence="5" type="ORF">ACFQWG_13100</name>
</gene>
<dbReference type="SUPFAM" id="SSF47413">
    <property type="entry name" value="lambda repressor-like DNA-binding domains"/>
    <property type="match status" value="1"/>
</dbReference>
<feature type="domain" description="HTH lacI-type" evidence="4">
    <location>
        <begin position="9"/>
        <end position="63"/>
    </location>
</feature>
<organism evidence="5 6">
    <name type="scientific">Schaalia naturae</name>
    <dbReference type="NCBI Taxonomy" id="635203"/>
    <lineage>
        <taxon>Bacteria</taxon>
        <taxon>Bacillati</taxon>
        <taxon>Actinomycetota</taxon>
        <taxon>Actinomycetes</taxon>
        <taxon>Actinomycetales</taxon>
        <taxon>Actinomycetaceae</taxon>
        <taxon>Schaalia</taxon>
    </lineage>
</organism>
<dbReference type="PROSITE" id="PS00356">
    <property type="entry name" value="HTH_LACI_1"/>
    <property type="match status" value="1"/>
</dbReference>
<keyword evidence="2 5" id="KW-0238">DNA-binding</keyword>
<dbReference type="InterPro" id="IPR010982">
    <property type="entry name" value="Lambda_DNA-bd_dom_sf"/>
</dbReference>
<dbReference type="CDD" id="cd01392">
    <property type="entry name" value="HTH_LacI"/>
    <property type="match status" value="1"/>
</dbReference>
<dbReference type="InterPro" id="IPR028082">
    <property type="entry name" value="Peripla_BP_I"/>
</dbReference>
<evidence type="ECO:0000256" key="1">
    <source>
        <dbReference type="ARBA" id="ARBA00023015"/>
    </source>
</evidence>
<dbReference type="SUPFAM" id="SSF53822">
    <property type="entry name" value="Periplasmic binding protein-like I"/>
    <property type="match status" value="1"/>
</dbReference>
<evidence type="ECO:0000256" key="2">
    <source>
        <dbReference type="ARBA" id="ARBA00023125"/>
    </source>
</evidence>
<dbReference type="InterPro" id="IPR000843">
    <property type="entry name" value="HTH_LacI"/>
</dbReference>
<sequence length="338" mass="36614">MSVESSGAVTLEDVARRAGVSRATASRVVRGDSGVSAEKAQAVRGAVAELRYIPNRAARSLVTRRTDTVAVVVPEPDQRIFSDPFFFLTIQTVSRALEDTDIQLVMAFADRAGSHQRLRAFLGDGHVDGAIVVSHHQIPGQIETFMRAPIPVVFIGRPAMATSSVSWVDVDNREGGRIAARRLGERGRRRPAIITGTLDMVAAQDRLEGFTSVFEGQGIPVAQLDGDYTRESGARAARELEPLIRRGEVDGVFCCSDLMSRGVLDAWHELGVAVPGDVALVSFDDIDAERTDPPLTTVDNPVSEMGVAAIRMLRDLMAGRETQQPVQLPARLMERMSG</sequence>
<proteinExistence type="predicted"/>
<name>A0ABW2SPS5_9ACTO</name>
<accession>A0ABW2SPS5</accession>
<dbReference type="Gene3D" id="1.10.260.40">
    <property type="entry name" value="lambda repressor-like DNA-binding domains"/>
    <property type="match status" value="1"/>
</dbReference>
<dbReference type="Pfam" id="PF13377">
    <property type="entry name" value="Peripla_BP_3"/>
    <property type="match status" value="1"/>
</dbReference>
<evidence type="ECO:0000256" key="3">
    <source>
        <dbReference type="ARBA" id="ARBA00023163"/>
    </source>
</evidence>
<reference evidence="6" key="1">
    <citation type="journal article" date="2019" name="Int. J. Syst. Evol. Microbiol.">
        <title>The Global Catalogue of Microorganisms (GCM) 10K type strain sequencing project: providing services to taxonomists for standard genome sequencing and annotation.</title>
        <authorList>
            <consortium name="The Broad Institute Genomics Platform"/>
            <consortium name="The Broad Institute Genome Sequencing Center for Infectious Disease"/>
            <person name="Wu L."/>
            <person name="Ma J."/>
        </authorList>
    </citation>
    <scope>NUCLEOTIDE SEQUENCE [LARGE SCALE GENOMIC DNA]</scope>
    <source>
        <strain evidence="6">CCUG 56698</strain>
    </source>
</reference>
<dbReference type="CDD" id="cd06267">
    <property type="entry name" value="PBP1_LacI_sugar_binding-like"/>
    <property type="match status" value="1"/>
</dbReference>
<dbReference type="Proteomes" id="UP001596527">
    <property type="component" value="Unassembled WGS sequence"/>
</dbReference>
<dbReference type="Pfam" id="PF00356">
    <property type="entry name" value="LacI"/>
    <property type="match status" value="1"/>
</dbReference>
<dbReference type="PANTHER" id="PTHR30146">
    <property type="entry name" value="LACI-RELATED TRANSCRIPTIONAL REPRESSOR"/>
    <property type="match status" value="1"/>
</dbReference>
<dbReference type="PANTHER" id="PTHR30146:SF109">
    <property type="entry name" value="HTH-TYPE TRANSCRIPTIONAL REGULATOR GALS"/>
    <property type="match status" value="1"/>
</dbReference>
<dbReference type="Gene3D" id="3.40.50.2300">
    <property type="match status" value="2"/>
</dbReference>
<evidence type="ECO:0000259" key="4">
    <source>
        <dbReference type="PROSITE" id="PS50932"/>
    </source>
</evidence>
<protein>
    <submittedName>
        <fullName evidence="5">LacI family DNA-binding transcriptional regulator</fullName>
    </submittedName>
</protein>
<comment type="caution">
    <text evidence="5">The sequence shown here is derived from an EMBL/GenBank/DDBJ whole genome shotgun (WGS) entry which is preliminary data.</text>
</comment>
<evidence type="ECO:0000313" key="5">
    <source>
        <dbReference type="EMBL" id="MFC7582132.1"/>
    </source>
</evidence>
<dbReference type="EMBL" id="JBHTEF010000001">
    <property type="protein sequence ID" value="MFC7582132.1"/>
    <property type="molecule type" value="Genomic_DNA"/>
</dbReference>
<evidence type="ECO:0000313" key="6">
    <source>
        <dbReference type="Proteomes" id="UP001596527"/>
    </source>
</evidence>
<dbReference type="RefSeq" id="WP_380975995.1">
    <property type="nucleotide sequence ID" value="NZ_JBHTEF010000001.1"/>
</dbReference>
<keyword evidence="6" id="KW-1185">Reference proteome</keyword>
<dbReference type="SMART" id="SM00354">
    <property type="entry name" value="HTH_LACI"/>
    <property type="match status" value="1"/>
</dbReference>